<dbReference type="Gene3D" id="3.90.230.10">
    <property type="entry name" value="Creatinase/methionine aminopeptidase superfamily"/>
    <property type="match status" value="1"/>
</dbReference>
<feature type="domain" description="Peptidase M24 C-terminal" evidence="24">
    <location>
        <begin position="547"/>
        <end position="611"/>
    </location>
</feature>
<reference evidence="25" key="2">
    <citation type="submission" date="2025-09" db="UniProtKB">
        <authorList>
            <consortium name="Ensembl"/>
        </authorList>
    </citation>
    <scope>IDENTIFICATION</scope>
</reference>
<keyword evidence="26" id="KW-1185">Reference proteome</keyword>
<evidence type="ECO:0000256" key="2">
    <source>
        <dbReference type="ARBA" id="ARBA00001936"/>
    </source>
</evidence>
<evidence type="ECO:0000256" key="7">
    <source>
        <dbReference type="ARBA" id="ARBA00022438"/>
    </source>
</evidence>
<dbReference type="Ensembl" id="ENSFHET00000017930.1">
    <property type="protein sequence ID" value="ENSFHEP00000011046.1"/>
    <property type="gene ID" value="ENSFHEG00000012775.1"/>
</dbReference>
<keyword evidence="12" id="KW-0007">Acetylation</keyword>
<dbReference type="InterPro" id="IPR032416">
    <property type="entry name" value="Peptidase_M24_C"/>
</dbReference>
<dbReference type="Proteomes" id="UP000265000">
    <property type="component" value="Unplaced"/>
</dbReference>
<keyword evidence="13" id="KW-0482">Metalloprotease</keyword>
<evidence type="ECO:0000256" key="6">
    <source>
        <dbReference type="ARBA" id="ARBA00012574"/>
    </source>
</evidence>
<evidence type="ECO:0000256" key="13">
    <source>
        <dbReference type="ARBA" id="ARBA00023049"/>
    </source>
</evidence>
<dbReference type="PANTHER" id="PTHR43763">
    <property type="entry name" value="XAA-PRO AMINOPEPTIDASE 1"/>
    <property type="match status" value="1"/>
</dbReference>
<evidence type="ECO:0000259" key="24">
    <source>
        <dbReference type="Pfam" id="PF16188"/>
    </source>
</evidence>
<evidence type="ECO:0000256" key="18">
    <source>
        <dbReference type="ARBA" id="ARBA00078157"/>
    </source>
</evidence>
<dbReference type="GO" id="GO:0070006">
    <property type="term" value="F:metalloaminopeptidase activity"/>
    <property type="evidence" value="ECO:0007669"/>
    <property type="project" value="InterPro"/>
</dbReference>
<dbReference type="Pfam" id="PF16188">
    <property type="entry name" value="Peptidase_M24_C"/>
    <property type="match status" value="1"/>
</dbReference>
<reference evidence="25" key="1">
    <citation type="submission" date="2025-08" db="UniProtKB">
        <authorList>
            <consortium name="Ensembl"/>
        </authorList>
    </citation>
    <scope>IDENTIFICATION</scope>
</reference>
<dbReference type="InterPro" id="IPR036005">
    <property type="entry name" value="Creatinase/aminopeptidase-like"/>
</dbReference>
<accession>A0A3Q2PDZ8</accession>
<evidence type="ECO:0000256" key="21">
    <source>
        <dbReference type="ARBA" id="ARBA00081885"/>
    </source>
</evidence>
<comment type="cofactor">
    <cofactor evidence="2">
        <name>Mn(2+)</name>
        <dbReference type="ChEBI" id="CHEBI:29035"/>
    </cofactor>
</comment>
<evidence type="ECO:0000256" key="9">
    <source>
        <dbReference type="ARBA" id="ARBA00022670"/>
    </source>
</evidence>
<evidence type="ECO:0000256" key="15">
    <source>
        <dbReference type="ARBA" id="ARBA00030849"/>
    </source>
</evidence>
<evidence type="ECO:0000256" key="17">
    <source>
        <dbReference type="ARBA" id="ARBA00071973"/>
    </source>
</evidence>
<dbReference type="Pfam" id="PF01321">
    <property type="entry name" value="Creatinase_N"/>
    <property type="match status" value="1"/>
</dbReference>
<dbReference type="FunFam" id="3.40.350.10:FF:000001">
    <property type="entry name" value="Putative xaa-Pro aminopeptidase 1"/>
    <property type="match status" value="1"/>
</dbReference>
<evidence type="ECO:0000256" key="8">
    <source>
        <dbReference type="ARBA" id="ARBA00022490"/>
    </source>
</evidence>
<evidence type="ECO:0000256" key="19">
    <source>
        <dbReference type="ARBA" id="ARBA00079909"/>
    </source>
</evidence>
<dbReference type="SUPFAM" id="SSF53092">
    <property type="entry name" value="Creatinase/prolidase N-terminal domain"/>
    <property type="match status" value="1"/>
</dbReference>
<keyword evidence="7" id="KW-0031">Aminopeptidase</keyword>
<comment type="function">
    <text evidence="16">Metalloaminopeptidase that catalyzes the removal of a penultimate prolyl residue from the N-termini of peptides, such as Arg-Pro-Pro. Contributes to the degradation of bradykinin.</text>
</comment>
<keyword evidence="11" id="KW-0378">Hydrolase</keyword>
<dbReference type="PANTHER" id="PTHR43763:SF6">
    <property type="entry name" value="XAA-PRO AMINOPEPTIDASE 1"/>
    <property type="match status" value="1"/>
</dbReference>
<dbReference type="InterPro" id="IPR029149">
    <property type="entry name" value="Creatin/AminoP/Spt16_N"/>
</dbReference>
<keyword evidence="9" id="KW-0645">Protease</keyword>
<dbReference type="GO" id="GO:0005737">
    <property type="term" value="C:cytoplasm"/>
    <property type="evidence" value="ECO:0007669"/>
    <property type="project" value="UniProtKB-SubCell"/>
</dbReference>
<dbReference type="EC" id="3.4.11.9" evidence="6"/>
<dbReference type="AlphaFoldDB" id="A0A3Q2PDZ8"/>
<feature type="domain" description="Creatinase N-terminal" evidence="23">
    <location>
        <begin position="11"/>
        <end position="104"/>
    </location>
</feature>
<proteinExistence type="inferred from homology"/>
<dbReference type="GO" id="GO:0046872">
    <property type="term" value="F:metal ion binding"/>
    <property type="evidence" value="ECO:0007669"/>
    <property type="project" value="UniProtKB-KW"/>
</dbReference>
<dbReference type="Gene3D" id="3.40.350.10">
    <property type="entry name" value="Creatinase/prolidase N-terminal domain"/>
    <property type="match status" value="2"/>
</dbReference>
<keyword evidence="8" id="KW-0963">Cytoplasm</keyword>
<organism evidence="25 26">
    <name type="scientific">Fundulus heteroclitus</name>
    <name type="common">Killifish</name>
    <name type="synonym">Mummichog</name>
    <dbReference type="NCBI Taxonomy" id="8078"/>
    <lineage>
        <taxon>Eukaryota</taxon>
        <taxon>Metazoa</taxon>
        <taxon>Chordata</taxon>
        <taxon>Craniata</taxon>
        <taxon>Vertebrata</taxon>
        <taxon>Euteleostomi</taxon>
        <taxon>Actinopterygii</taxon>
        <taxon>Neopterygii</taxon>
        <taxon>Teleostei</taxon>
        <taxon>Neoteleostei</taxon>
        <taxon>Acanthomorphata</taxon>
        <taxon>Ovalentaria</taxon>
        <taxon>Atherinomorphae</taxon>
        <taxon>Cyprinodontiformes</taxon>
        <taxon>Fundulidae</taxon>
        <taxon>Fundulus</taxon>
    </lineage>
</organism>
<evidence type="ECO:0000259" key="23">
    <source>
        <dbReference type="Pfam" id="PF01321"/>
    </source>
</evidence>
<comment type="subunit">
    <text evidence="5">Homodimer.</text>
</comment>
<comment type="subcellular location">
    <subcellularLocation>
        <location evidence="3">Cytoplasm</location>
    </subcellularLocation>
</comment>
<evidence type="ECO:0000313" key="26">
    <source>
        <dbReference type="Proteomes" id="UP000265000"/>
    </source>
</evidence>
<dbReference type="GeneTree" id="ENSGT00940000157716"/>
<dbReference type="CDD" id="cd01085">
    <property type="entry name" value="APP"/>
    <property type="match status" value="1"/>
</dbReference>
<evidence type="ECO:0000256" key="11">
    <source>
        <dbReference type="ARBA" id="ARBA00022801"/>
    </source>
</evidence>
<dbReference type="FunFam" id="3.90.230.10:FF:000004">
    <property type="entry name" value="xaa-Pro aminopeptidase 1 isoform X1"/>
    <property type="match status" value="1"/>
</dbReference>
<protein>
    <recommendedName>
        <fullName evidence="17">Xaa-Pro aminopeptidase 1</fullName>
        <ecNumber evidence="6">3.4.11.9</ecNumber>
    </recommendedName>
    <alternativeName>
        <fullName evidence="15">Aminoacylproline aminopeptidase</fullName>
    </alternativeName>
    <alternativeName>
        <fullName evidence="20">Cytosolic aminopeptidase P</fullName>
    </alternativeName>
    <alternativeName>
        <fullName evidence="18">Soluble aminopeptidase P</fullName>
    </alternativeName>
    <alternativeName>
        <fullName evidence="21">X-Pro aminopeptidase 1</fullName>
    </alternativeName>
    <alternativeName>
        <fullName evidence="19">X-prolyl aminopeptidase 1, soluble</fullName>
    </alternativeName>
</protein>
<dbReference type="SUPFAM" id="SSF55920">
    <property type="entry name" value="Creatinase/aminopeptidase"/>
    <property type="match status" value="1"/>
</dbReference>
<name>A0A3Q2PDZ8_FUNHE</name>
<keyword evidence="10" id="KW-0479">Metal-binding</keyword>
<evidence type="ECO:0000256" key="20">
    <source>
        <dbReference type="ARBA" id="ARBA00079919"/>
    </source>
</evidence>
<evidence type="ECO:0000256" key="14">
    <source>
        <dbReference type="ARBA" id="ARBA00023211"/>
    </source>
</evidence>
<evidence type="ECO:0000313" key="25">
    <source>
        <dbReference type="Ensembl" id="ENSFHEP00000011046.1"/>
    </source>
</evidence>
<dbReference type="Pfam" id="PF00557">
    <property type="entry name" value="Peptidase_M24"/>
    <property type="match status" value="1"/>
</dbReference>
<dbReference type="InterPro" id="IPR000994">
    <property type="entry name" value="Pept_M24"/>
</dbReference>
<dbReference type="InterPro" id="IPR050422">
    <property type="entry name" value="X-Pro_aminopeptidase_P"/>
</dbReference>
<dbReference type="InterPro" id="IPR033740">
    <property type="entry name" value="Pept_M24B"/>
</dbReference>
<feature type="domain" description="Peptidase M24" evidence="22">
    <location>
        <begin position="331"/>
        <end position="532"/>
    </location>
</feature>
<comment type="similarity">
    <text evidence="4">Belongs to the peptidase M24B family.</text>
</comment>
<evidence type="ECO:0000256" key="12">
    <source>
        <dbReference type="ARBA" id="ARBA00022990"/>
    </source>
</evidence>
<evidence type="ECO:0000256" key="3">
    <source>
        <dbReference type="ARBA" id="ARBA00004496"/>
    </source>
</evidence>
<dbReference type="GO" id="GO:0006508">
    <property type="term" value="P:proteolysis"/>
    <property type="evidence" value="ECO:0007669"/>
    <property type="project" value="UniProtKB-KW"/>
</dbReference>
<evidence type="ECO:0000259" key="22">
    <source>
        <dbReference type="Pfam" id="PF00557"/>
    </source>
</evidence>
<dbReference type="FunFam" id="3.40.350.10:FF:000004">
    <property type="entry name" value="xaa-Pro aminopeptidase 1 isoform X1"/>
    <property type="match status" value="1"/>
</dbReference>
<keyword evidence="14" id="KW-0464">Manganese</keyword>
<evidence type="ECO:0000256" key="4">
    <source>
        <dbReference type="ARBA" id="ARBA00008766"/>
    </source>
</evidence>
<sequence>SEYIAPCDCRREFICGFNGSATAIITEQHAAMWTDGRYFLQASQQMDNNWTLMKMLKETPSQEDWLISVLPENSKVGVDPWIIAAQWKNMSKALTSAGHSLVAVQDNLIDVVWMDRPERPSTQLLTLGLEYTISWQDKIKTLRAKMTERKISWFVATALDEIALFNLRGADINYNPVFFAYAIVGMNSILFVDLKRLSNPAVRDHLQLDSPSRPELSIQTFPYESVYTELQAICAALGPKDKVWICDKASCALTQVIPKVHRSPIPYTPLCLAKAVKNATEIKGMKMAHTAMSPKITGELLRLLRQAMKNCKYFSEPIHAYIVPSGDAHQDAVALCELFAWLEKEIPKGNVTEISAADKAEELRHQKDFVGLSFPTISSMGPNGAIIHYPLPETNRTLTVNEVYLIDSGAQYDGTTDVTRTMHFGTPSAFEKECFTYVLKGHIAVSAAIFPNGTKGHLLDSFARAALWESGLDYLHGTGHGVGCFLNVHEGPCGISYKTFADEPLEAGMIVSDPGYYEDGSFGIRLENVVLVVPAKPKYNYRNRGSLTFEPLTLVPIQVKMMNTELLTKKELQKDWVNEYHRVCREVVGAELERQGRMEALQWLIRETQPIA</sequence>
<dbReference type="Pfam" id="PF16189">
    <property type="entry name" value="Creatinase_N_2"/>
    <property type="match status" value="1"/>
</dbReference>
<comment type="catalytic activity">
    <reaction evidence="1">
        <text>Release of any N-terminal amino acid, including proline, that is linked to proline, even from a dipeptide or tripeptide.</text>
        <dbReference type="EC" id="3.4.11.9"/>
    </reaction>
</comment>
<dbReference type="InterPro" id="IPR000587">
    <property type="entry name" value="Creatinase_N"/>
</dbReference>
<evidence type="ECO:0000256" key="16">
    <source>
        <dbReference type="ARBA" id="ARBA00054066"/>
    </source>
</evidence>
<evidence type="ECO:0000256" key="5">
    <source>
        <dbReference type="ARBA" id="ARBA00011738"/>
    </source>
</evidence>
<evidence type="ECO:0000256" key="10">
    <source>
        <dbReference type="ARBA" id="ARBA00022723"/>
    </source>
</evidence>
<evidence type="ECO:0000256" key="1">
    <source>
        <dbReference type="ARBA" id="ARBA00001424"/>
    </source>
</evidence>